<accession>A0A5C6CJW9</accession>
<keyword evidence="2 5" id="KW-0812">Transmembrane</keyword>
<dbReference type="SUPFAM" id="SSF144091">
    <property type="entry name" value="Rhomboid-like"/>
    <property type="match status" value="1"/>
</dbReference>
<comment type="subcellular location">
    <subcellularLocation>
        <location evidence="1">Membrane</location>
        <topology evidence="1">Multi-pass membrane protein</topology>
    </subcellularLocation>
</comment>
<evidence type="ECO:0000256" key="4">
    <source>
        <dbReference type="ARBA" id="ARBA00023136"/>
    </source>
</evidence>
<evidence type="ECO:0000256" key="5">
    <source>
        <dbReference type="SAM" id="Phobius"/>
    </source>
</evidence>
<organism evidence="6 7">
    <name type="scientific">Bythopirellula polymerisocia</name>
    <dbReference type="NCBI Taxonomy" id="2528003"/>
    <lineage>
        <taxon>Bacteria</taxon>
        <taxon>Pseudomonadati</taxon>
        <taxon>Planctomycetota</taxon>
        <taxon>Planctomycetia</taxon>
        <taxon>Pirellulales</taxon>
        <taxon>Lacipirellulaceae</taxon>
        <taxon>Bythopirellula</taxon>
    </lineage>
</organism>
<feature type="transmembrane region" description="Helical" evidence="5">
    <location>
        <begin position="101"/>
        <end position="120"/>
    </location>
</feature>
<evidence type="ECO:0008006" key="8">
    <source>
        <dbReference type="Google" id="ProtNLM"/>
    </source>
</evidence>
<dbReference type="RefSeq" id="WP_146451896.1">
    <property type="nucleotide sequence ID" value="NZ_SJPS01000005.1"/>
</dbReference>
<evidence type="ECO:0000256" key="3">
    <source>
        <dbReference type="ARBA" id="ARBA00022989"/>
    </source>
</evidence>
<protein>
    <recommendedName>
        <fullName evidence="8">Peptidase S54 rhomboid domain-containing protein</fullName>
    </recommendedName>
</protein>
<dbReference type="GO" id="GO:0016020">
    <property type="term" value="C:membrane"/>
    <property type="evidence" value="ECO:0007669"/>
    <property type="project" value="UniProtKB-SubCell"/>
</dbReference>
<dbReference type="AlphaFoldDB" id="A0A5C6CJW9"/>
<dbReference type="Gene3D" id="1.20.1540.10">
    <property type="entry name" value="Rhomboid-like"/>
    <property type="match status" value="1"/>
</dbReference>
<reference evidence="6 7" key="1">
    <citation type="submission" date="2019-02" db="EMBL/GenBank/DDBJ databases">
        <title>Deep-cultivation of Planctomycetes and their phenomic and genomic characterization uncovers novel biology.</title>
        <authorList>
            <person name="Wiegand S."/>
            <person name="Jogler M."/>
            <person name="Boedeker C."/>
            <person name="Pinto D."/>
            <person name="Vollmers J."/>
            <person name="Rivas-Marin E."/>
            <person name="Kohn T."/>
            <person name="Peeters S.H."/>
            <person name="Heuer A."/>
            <person name="Rast P."/>
            <person name="Oberbeckmann S."/>
            <person name="Bunk B."/>
            <person name="Jeske O."/>
            <person name="Meyerdierks A."/>
            <person name="Storesund J.E."/>
            <person name="Kallscheuer N."/>
            <person name="Luecker S."/>
            <person name="Lage O.M."/>
            <person name="Pohl T."/>
            <person name="Merkel B.J."/>
            <person name="Hornburger P."/>
            <person name="Mueller R.-W."/>
            <person name="Bruemmer F."/>
            <person name="Labrenz M."/>
            <person name="Spormann A.M."/>
            <person name="Op Den Camp H."/>
            <person name="Overmann J."/>
            <person name="Amann R."/>
            <person name="Jetten M.S.M."/>
            <person name="Mascher T."/>
            <person name="Medema M.H."/>
            <person name="Devos D.P."/>
            <person name="Kaster A.-K."/>
            <person name="Ovreas L."/>
            <person name="Rohde M."/>
            <person name="Galperin M.Y."/>
            <person name="Jogler C."/>
        </authorList>
    </citation>
    <scope>NUCLEOTIDE SEQUENCE [LARGE SCALE GENOMIC DNA]</scope>
    <source>
        <strain evidence="6 7">Pla144</strain>
    </source>
</reference>
<dbReference type="InterPro" id="IPR035952">
    <property type="entry name" value="Rhomboid-like_sf"/>
</dbReference>
<dbReference type="EMBL" id="SJPS01000005">
    <property type="protein sequence ID" value="TWU24672.1"/>
    <property type="molecule type" value="Genomic_DNA"/>
</dbReference>
<gene>
    <name evidence="6" type="ORF">Pla144_35580</name>
</gene>
<feature type="transmembrane region" description="Helical" evidence="5">
    <location>
        <begin position="12"/>
        <end position="31"/>
    </location>
</feature>
<name>A0A5C6CJW9_9BACT</name>
<feature type="transmembrane region" description="Helical" evidence="5">
    <location>
        <begin position="162"/>
        <end position="178"/>
    </location>
</feature>
<feature type="transmembrane region" description="Helical" evidence="5">
    <location>
        <begin position="63"/>
        <end position="89"/>
    </location>
</feature>
<evidence type="ECO:0000313" key="6">
    <source>
        <dbReference type="EMBL" id="TWU24672.1"/>
    </source>
</evidence>
<keyword evidence="4 5" id="KW-0472">Membrane</keyword>
<keyword evidence="7" id="KW-1185">Reference proteome</keyword>
<evidence type="ECO:0000313" key="7">
    <source>
        <dbReference type="Proteomes" id="UP000318437"/>
    </source>
</evidence>
<proteinExistence type="predicted"/>
<evidence type="ECO:0000256" key="1">
    <source>
        <dbReference type="ARBA" id="ARBA00004141"/>
    </source>
</evidence>
<sequence>MLKRLESLLRPWAIPNLTVILIAGQALLYLVQMARAGGNLGVDALAKIYLDPGMVLQGEVWRLFTFAFVPPQMAMIWAFFYWMIFYLCGTTLENQWGASRYNVFLLIGLIANILAAFVAWRFGALEVASNEFLYSTVFLAFARLFPKFVINIFFVLPIQIKWLALLMWISLGYGIVVGDWMQRLLIVASVFNYLVFFGRDHWRDLKQAERRRSYQARTEKAGQAPVHKCRICGLDSNASPKTSFRYCSKCDGQCCYCPEHIQDHEHVVEVTASS</sequence>
<dbReference type="Proteomes" id="UP000318437">
    <property type="component" value="Unassembled WGS sequence"/>
</dbReference>
<evidence type="ECO:0000256" key="2">
    <source>
        <dbReference type="ARBA" id="ARBA00022692"/>
    </source>
</evidence>
<comment type="caution">
    <text evidence="6">The sequence shown here is derived from an EMBL/GenBank/DDBJ whole genome shotgun (WGS) entry which is preliminary data.</text>
</comment>
<feature type="transmembrane region" description="Helical" evidence="5">
    <location>
        <begin position="132"/>
        <end position="155"/>
    </location>
</feature>
<dbReference type="OrthoDB" id="9778756at2"/>
<keyword evidence="3 5" id="KW-1133">Transmembrane helix</keyword>